<name>A0A9Q8PDS6_PASFU</name>
<dbReference type="RefSeq" id="XP_047764994.1">
    <property type="nucleotide sequence ID" value="XM_047910461.1"/>
</dbReference>
<protein>
    <recommendedName>
        <fullName evidence="1">tRNA(Ile)-lysidine synthetase</fullName>
        <ecNumber evidence="1">6.3.4.19</ecNumber>
    </recommendedName>
</protein>
<dbReference type="PANTHER" id="PTHR43033:SF1">
    <property type="entry name" value="TRNA(ILE)-LYSIDINE SYNTHASE-RELATED"/>
    <property type="match status" value="1"/>
</dbReference>
<comment type="catalytic activity">
    <reaction evidence="6">
        <text>cytidine(34) in tRNA(Ile2) + L-lysine + ATP = lysidine(34) in tRNA(Ile2) + AMP + diphosphate + H(+)</text>
        <dbReference type="Rhea" id="RHEA:43744"/>
        <dbReference type="Rhea" id="RHEA-COMP:10625"/>
        <dbReference type="Rhea" id="RHEA-COMP:10670"/>
        <dbReference type="ChEBI" id="CHEBI:15378"/>
        <dbReference type="ChEBI" id="CHEBI:30616"/>
        <dbReference type="ChEBI" id="CHEBI:32551"/>
        <dbReference type="ChEBI" id="CHEBI:33019"/>
        <dbReference type="ChEBI" id="CHEBI:82748"/>
        <dbReference type="ChEBI" id="CHEBI:83665"/>
        <dbReference type="ChEBI" id="CHEBI:456215"/>
        <dbReference type="EC" id="6.3.4.19"/>
    </reaction>
</comment>
<keyword evidence="2" id="KW-0436">Ligase</keyword>
<dbReference type="InterPro" id="IPR011063">
    <property type="entry name" value="TilS/TtcA_N"/>
</dbReference>
<accession>A0A9Q8PDS6</accession>
<organism evidence="8 9">
    <name type="scientific">Passalora fulva</name>
    <name type="common">Tomato leaf mold</name>
    <name type="synonym">Cladosporium fulvum</name>
    <dbReference type="NCBI Taxonomy" id="5499"/>
    <lineage>
        <taxon>Eukaryota</taxon>
        <taxon>Fungi</taxon>
        <taxon>Dikarya</taxon>
        <taxon>Ascomycota</taxon>
        <taxon>Pezizomycotina</taxon>
        <taxon>Dothideomycetes</taxon>
        <taxon>Dothideomycetidae</taxon>
        <taxon>Mycosphaerellales</taxon>
        <taxon>Mycosphaerellaceae</taxon>
        <taxon>Fulvia</taxon>
    </lineage>
</organism>
<evidence type="ECO:0000259" key="7">
    <source>
        <dbReference type="Pfam" id="PF01171"/>
    </source>
</evidence>
<dbReference type="InterPro" id="IPR012094">
    <property type="entry name" value="tRNA_Ile_lys_synt"/>
</dbReference>
<dbReference type="OMA" id="HRYWIRV"/>
<dbReference type="InterPro" id="IPR012795">
    <property type="entry name" value="tRNA_Ile_lys_synt_N"/>
</dbReference>
<dbReference type="OrthoDB" id="434144at2759"/>
<evidence type="ECO:0000313" key="8">
    <source>
        <dbReference type="EMBL" id="UJO20628.1"/>
    </source>
</evidence>
<dbReference type="EC" id="6.3.4.19" evidence="1"/>
<evidence type="ECO:0000256" key="1">
    <source>
        <dbReference type="ARBA" id="ARBA00013267"/>
    </source>
</evidence>
<dbReference type="Proteomes" id="UP000756132">
    <property type="component" value="Chromosome 8"/>
</dbReference>
<sequence length="558" mass="62739">MLNLISEQALATIVREVKHAISNLFPANVKPQRLGLAISGGVDSMALATLTNLIRKDPTFKHTFTAFIVDHKLRDGSAKEAASVTESLEPLGIEPQILRLDWTGHGDPRGLSNFESVARTLRYQALGKACAAHKIPHLIFGHHADDQAETVLSRAINGYTGLGLQGIAATAPIPECAGLHGVNRSGTPRLMGGSEGQLLPSHLEAWRPQPSRNRNAIIAVEDGGVSIHRPLLRYAKKELEGICRSAGVVWHEDPTNSDKTLTIRNSIRYLQLSDVLPEALRRSSLVQTAEEVRIKKEEVQRHAQMMFEKTPIELDLRSGKATVTLWTTLQDFGDMQHTYHVRAEFVRKLLLLVSPTAEVSLQHLDQCIEMVFAPVDAMRSAAKSVPRTIQIAGVSVTCAKSAQHAGLTIILQRQAPVRLARDSMQCVYSNSGWSEWLLWDHRYWIRVYVDVAASDPDTTMHMAFLSPDSLGQLRKRYKNMKPRASSLERALSLVPDRERWIVPALVSRMHNEDRIVALPSLHWRDLSWEMYETERPRQWEIRYKNIDFPKTAYHHLIQ</sequence>
<dbReference type="Gene3D" id="3.40.50.620">
    <property type="entry name" value="HUPs"/>
    <property type="match status" value="1"/>
</dbReference>
<evidence type="ECO:0000256" key="6">
    <source>
        <dbReference type="ARBA" id="ARBA00048539"/>
    </source>
</evidence>
<dbReference type="HAMAP" id="MF_01161">
    <property type="entry name" value="tRNA_Ile_lys_synt"/>
    <property type="match status" value="1"/>
</dbReference>
<evidence type="ECO:0000256" key="3">
    <source>
        <dbReference type="ARBA" id="ARBA00022694"/>
    </source>
</evidence>
<dbReference type="GO" id="GO:0005524">
    <property type="term" value="F:ATP binding"/>
    <property type="evidence" value="ECO:0007669"/>
    <property type="project" value="UniProtKB-KW"/>
</dbReference>
<evidence type="ECO:0000256" key="2">
    <source>
        <dbReference type="ARBA" id="ARBA00022598"/>
    </source>
</evidence>
<evidence type="ECO:0000313" key="9">
    <source>
        <dbReference type="Proteomes" id="UP000756132"/>
    </source>
</evidence>
<dbReference type="SUPFAM" id="SSF52402">
    <property type="entry name" value="Adenine nucleotide alpha hydrolases-like"/>
    <property type="match status" value="1"/>
</dbReference>
<dbReference type="KEGG" id="ffu:CLAFUR5_11313"/>
<dbReference type="PANTHER" id="PTHR43033">
    <property type="entry name" value="TRNA(ILE)-LYSIDINE SYNTHASE-RELATED"/>
    <property type="match status" value="1"/>
</dbReference>
<keyword evidence="4" id="KW-0547">Nucleotide-binding</keyword>
<reference evidence="8" key="1">
    <citation type="submission" date="2021-12" db="EMBL/GenBank/DDBJ databases">
        <authorList>
            <person name="Zaccaron A."/>
            <person name="Stergiopoulos I."/>
        </authorList>
    </citation>
    <scope>NUCLEOTIDE SEQUENCE</scope>
    <source>
        <strain evidence="8">Race5_Kim</strain>
    </source>
</reference>
<dbReference type="EMBL" id="CP090170">
    <property type="protein sequence ID" value="UJO20628.1"/>
    <property type="molecule type" value="Genomic_DNA"/>
</dbReference>
<keyword evidence="9" id="KW-1185">Reference proteome</keyword>
<dbReference type="Pfam" id="PF01171">
    <property type="entry name" value="ATP_bind_3"/>
    <property type="match status" value="1"/>
</dbReference>
<dbReference type="AlphaFoldDB" id="A0A9Q8PDS6"/>
<evidence type="ECO:0000256" key="5">
    <source>
        <dbReference type="ARBA" id="ARBA00022840"/>
    </source>
</evidence>
<keyword evidence="5" id="KW-0067">ATP-binding</keyword>
<evidence type="ECO:0000256" key="4">
    <source>
        <dbReference type="ARBA" id="ARBA00022741"/>
    </source>
</evidence>
<keyword evidence="3" id="KW-0819">tRNA processing</keyword>
<dbReference type="GO" id="GO:0008033">
    <property type="term" value="P:tRNA processing"/>
    <property type="evidence" value="ECO:0007669"/>
    <property type="project" value="UniProtKB-KW"/>
</dbReference>
<proteinExistence type="inferred from homology"/>
<dbReference type="InterPro" id="IPR014729">
    <property type="entry name" value="Rossmann-like_a/b/a_fold"/>
</dbReference>
<dbReference type="CDD" id="cd01992">
    <property type="entry name" value="TilS_N"/>
    <property type="match status" value="1"/>
</dbReference>
<dbReference type="GeneID" id="71991191"/>
<gene>
    <name evidence="8" type="ORF">CLAFUR5_11313</name>
</gene>
<dbReference type="GO" id="GO:0032267">
    <property type="term" value="F:tRNA(Ile)-lysidine synthase activity"/>
    <property type="evidence" value="ECO:0007669"/>
    <property type="project" value="UniProtKB-EC"/>
</dbReference>
<dbReference type="NCBIfam" id="TIGR02432">
    <property type="entry name" value="lysidine_TilS_N"/>
    <property type="match status" value="1"/>
</dbReference>
<feature type="domain" description="tRNA(Ile)-lysidine/2-thiocytidine synthase N-terminal" evidence="7">
    <location>
        <begin position="35"/>
        <end position="268"/>
    </location>
</feature>
<reference evidence="8" key="2">
    <citation type="journal article" date="2022" name="Microb. Genom.">
        <title>A chromosome-scale genome assembly of the tomato pathogen Cladosporium fulvum reveals a compartmentalized genome architecture and the presence of a dispensable chromosome.</title>
        <authorList>
            <person name="Zaccaron A.Z."/>
            <person name="Chen L.H."/>
            <person name="Samaras A."/>
            <person name="Stergiopoulos I."/>
        </authorList>
    </citation>
    <scope>NUCLEOTIDE SEQUENCE</scope>
    <source>
        <strain evidence="8">Race5_Kim</strain>
    </source>
</reference>